<sequence>MQERLFEMSDREMLEQRWLQLTREVLPEVARARGWPVHLDHCFQRVLLDHACGGVWYDTIAQRPAYAHAPEAILRAAVETGEAALRGEADLPAMNRASLSWRGKG</sequence>
<reference evidence="1 2" key="1">
    <citation type="submission" date="2018-03" db="EMBL/GenBank/DDBJ databases">
        <authorList>
            <person name="Keele B.F."/>
        </authorList>
    </citation>
    <scope>NUCLEOTIDE SEQUENCE [LARGE SCALE GENOMIC DNA]</scope>
    <source>
        <strain evidence="1 2">CeCT 8812</strain>
    </source>
</reference>
<name>A0A2R8ACL9_9RHOB</name>
<evidence type="ECO:0000313" key="2">
    <source>
        <dbReference type="Proteomes" id="UP000244932"/>
    </source>
</evidence>
<accession>A0A2R8ACL9</accession>
<protein>
    <recommendedName>
        <fullName evidence="3">GCN5-related N-acetyltransferase</fullName>
    </recommendedName>
</protein>
<dbReference type="AlphaFoldDB" id="A0A2R8ACL9"/>
<dbReference type="EMBL" id="OMKW01000003">
    <property type="protein sequence ID" value="SPF29922.1"/>
    <property type="molecule type" value="Genomic_DNA"/>
</dbReference>
<gene>
    <name evidence="1" type="ORF">POI8812_02248</name>
</gene>
<proteinExistence type="predicted"/>
<evidence type="ECO:0008006" key="3">
    <source>
        <dbReference type="Google" id="ProtNLM"/>
    </source>
</evidence>
<keyword evidence="2" id="KW-1185">Reference proteome</keyword>
<organism evidence="1 2">
    <name type="scientific">Pontivivens insulae</name>
    <dbReference type="NCBI Taxonomy" id="1639689"/>
    <lineage>
        <taxon>Bacteria</taxon>
        <taxon>Pseudomonadati</taxon>
        <taxon>Pseudomonadota</taxon>
        <taxon>Alphaproteobacteria</taxon>
        <taxon>Rhodobacterales</taxon>
        <taxon>Paracoccaceae</taxon>
        <taxon>Pontivivens</taxon>
    </lineage>
</organism>
<evidence type="ECO:0000313" key="1">
    <source>
        <dbReference type="EMBL" id="SPF29922.1"/>
    </source>
</evidence>
<dbReference type="Proteomes" id="UP000244932">
    <property type="component" value="Unassembled WGS sequence"/>
</dbReference>